<dbReference type="Pfam" id="PF00629">
    <property type="entry name" value="MAM"/>
    <property type="match status" value="1"/>
</dbReference>
<dbReference type="SUPFAM" id="SSF49899">
    <property type="entry name" value="Concanavalin A-like lectins/glucanases"/>
    <property type="match status" value="3"/>
</dbReference>
<keyword evidence="2" id="KW-0732">Signal</keyword>
<evidence type="ECO:0000256" key="7">
    <source>
        <dbReference type="SAM" id="Phobius"/>
    </source>
</evidence>
<dbReference type="EMBL" id="CAJNJA010021254">
    <property type="protein sequence ID" value="CAE7472602.1"/>
    <property type="molecule type" value="Genomic_DNA"/>
</dbReference>
<evidence type="ECO:0000256" key="2">
    <source>
        <dbReference type="ARBA" id="ARBA00022729"/>
    </source>
</evidence>
<dbReference type="PROSITE" id="PS50060">
    <property type="entry name" value="MAM_2"/>
    <property type="match status" value="1"/>
</dbReference>
<dbReference type="Proteomes" id="UP000601435">
    <property type="component" value="Unassembled WGS sequence"/>
</dbReference>
<evidence type="ECO:0000259" key="8">
    <source>
        <dbReference type="PROSITE" id="PS50060"/>
    </source>
</evidence>
<dbReference type="GO" id="GO:0016020">
    <property type="term" value="C:membrane"/>
    <property type="evidence" value="ECO:0007669"/>
    <property type="project" value="InterPro"/>
</dbReference>
<dbReference type="Gene3D" id="2.10.50.10">
    <property type="entry name" value="Tumor Necrosis Factor Receptor, subunit A, domain 2"/>
    <property type="match status" value="8"/>
</dbReference>
<keyword evidence="7" id="KW-0812">Transmembrane</keyword>
<feature type="transmembrane region" description="Helical" evidence="7">
    <location>
        <begin position="3404"/>
        <end position="3422"/>
    </location>
</feature>
<feature type="domain" description="SRCR" evidence="9">
    <location>
        <begin position="838"/>
        <end position="938"/>
    </location>
</feature>
<dbReference type="SMART" id="SM01411">
    <property type="entry name" value="Ephrin_rec_like"/>
    <property type="match status" value="10"/>
</dbReference>
<dbReference type="Pfam" id="PF00530">
    <property type="entry name" value="SRCR"/>
    <property type="match status" value="1"/>
</dbReference>
<dbReference type="PRINTS" id="PR00258">
    <property type="entry name" value="SPERACTRCPTR"/>
</dbReference>
<evidence type="ECO:0000313" key="11">
    <source>
        <dbReference type="Proteomes" id="UP000601435"/>
    </source>
</evidence>
<evidence type="ECO:0000256" key="3">
    <source>
        <dbReference type="ARBA" id="ARBA00022737"/>
    </source>
</evidence>
<evidence type="ECO:0000313" key="10">
    <source>
        <dbReference type="EMBL" id="CAE7472602.1"/>
    </source>
</evidence>
<dbReference type="InterPro" id="IPR056737">
    <property type="entry name" value="Beta-prop_ATRN-MKLN-like"/>
</dbReference>
<dbReference type="InterPro" id="IPR036772">
    <property type="entry name" value="SRCR-like_dom_sf"/>
</dbReference>
<dbReference type="Gene3D" id="2.130.10.30">
    <property type="entry name" value="Regulator of chromosome condensation 1/beta-lactamase-inhibitor protein II"/>
    <property type="match status" value="2"/>
</dbReference>
<dbReference type="Gene3D" id="3.10.250.10">
    <property type="entry name" value="SRCR-like domain"/>
    <property type="match status" value="1"/>
</dbReference>
<dbReference type="PROSITE" id="PS50012">
    <property type="entry name" value="RCC1_3"/>
    <property type="match status" value="1"/>
</dbReference>
<dbReference type="PROSITE" id="PS50287">
    <property type="entry name" value="SRCR_2"/>
    <property type="match status" value="1"/>
</dbReference>
<feature type="transmembrane region" description="Helical" evidence="7">
    <location>
        <begin position="2997"/>
        <end position="3023"/>
    </location>
</feature>
<keyword evidence="7" id="KW-0472">Membrane</keyword>
<dbReference type="SUPFAM" id="SSF57184">
    <property type="entry name" value="Growth factor receptor domain"/>
    <property type="match status" value="4"/>
</dbReference>
<name>A0A812S917_9DINO</name>
<feature type="region of interest" description="Disordered" evidence="6">
    <location>
        <begin position="3060"/>
        <end position="3079"/>
    </location>
</feature>
<dbReference type="PANTHER" id="PTHR46967">
    <property type="entry name" value="INSULIN-LIKE GROWTH FACTOR BINDING PROTEIN,N-TERMINAL"/>
    <property type="match status" value="1"/>
</dbReference>
<feature type="repeat" description="RCC1" evidence="5">
    <location>
        <begin position="488"/>
        <end position="544"/>
    </location>
</feature>
<keyword evidence="1" id="KW-0880">Kelch repeat</keyword>
<dbReference type="SUPFAM" id="SSF56487">
    <property type="entry name" value="SRCR-like"/>
    <property type="match status" value="1"/>
</dbReference>
<dbReference type="SUPFAM" id="SSF50965">
    <property type="entry name" value="Galactose oxidase, central domain"/>
    <property type="match status" value="1"/>
</dbReference>
<evidence type="ECO:0000256" key="6">
    <source>
        <dbReference type="SAM" id="MobiDB-lite"/>
    </source>
</evidence>
<proteinExistence type="predicted"/>
<keyword evidence="3" id="KW-0677">Repeat</keyword>
<dbReference type="InterPro" id="IPR001190">
    <property type="entry name" value="SRCR"/>
</dbReference>
<sequence>MNTSEMGRLMLQSWDGANWTTEWSPSGDQGGVWNRADVRLPDDAQALRFLGITRNGYEGDMALDSLQTSNSSTATQLPTYDIVACSFETDSCGWRAMNDQAWMRRTGGTPSSSTGPSGAFDGDYYMYLEANSNYPNKEFVLESPVFGKGDGAERYVLFRYHMYGGHMGQIALQVWHGMWWTTIWSVSGDQGNTWYGAPVRLPEDAQALRFLGVTGTAWEGDIGLDDVQVDNAAVPLEVASTWTPSPIEATSGPCEVDGFCLQSPGFPQTAPGYEVQCQIHTSMAAFQGRKTFQFLEIRHLHLKFAYVQFGANLGGQLKLRFCAQRPVASIENVTCDFELDACDWQGWQRVRGDASSGEWYMGSDGGGILLSPLFPAESESKDLLFSYRPGQSGKLQLRYHKHGCTSNCWEVLWEIQAGRDPTQSQLWHEAKVVIPAFADGLQFMATGYDSASSAAVDGVVVSEVVVSRPFAELSVGWAHSCILHKSSGEVRCWGRGGQLGHGSWESIGDEPLEMHELPAIDLGTGRTAVQISAGRTHTAVLLDDGTVKVFGEFAAFKVGVYPGQMGDNLPVVDLGDGRTALQVEAGDEWVTCALLDNYMIKCGSDGLIDRPLDLGSNRTARQVSFRPTTDTGTKFSRVCVLLDDNTVKCWQLCRESDRQCWQDVIDGDNMPAVDLGGGRVKEIHGGTRFLESCAIMDDGSAMCFPFGSYAASRVDFGSRTVRQFSSGCALLDDFSVKCWGWNARVGQGNLASIGLSQVGDTLPVIDLGVDRTARQISSSEHHACAILDDDSVKCWGAGGSGKLGRGDVQTIGHGPGQMGNQLPAVELPRPDTETSVQVRLHDSTCADCAVMRGQVQVLHKGVWGAVCDDDWDDVDARVLCRQLGFAGGNSISRFGGEGPIWMDGLACYGNETNLGSCPFRGWGVHDCHGIEAAGAVCHVDAWSDFSTPVSPARRTRHVAVWLSSRSSMLVYAGEASAHFDFFSDAWLYSLLTQSWLQLVTDSSVPSPRAGHTAVWDEIEEEMLVFGGEYGTILHDELWILSLRQNSWKKPTVPFSPAGRVGHSAVWQSLPKRRMLVFAGQSGSLLNDLWAYQAETSTWKRLQSAGPGPTPRSRHSAVWDEATESMLVFAGWAGSAPLADLWHFNSWHQRWSLLEPLGSQPPSRAGHVAAWDPLTMSMLVHGGIRHEDGESSYSDDLWNYSLLLDSWMPMALHETGLRPAARTDHVASWDSHSRSLLIHAGFDASYRSDTWRYLGPEVVPTLIVECMLGQQCLVEHQHGCTRGPDRLAVLENCSNESECRAFLVYNDSQLVFVNDAQLDGSGKSSNVNILAGTYRLCSWHCSVSAPCVQESDSVTGTGFLLVRGPFPDQSFECFVGAQCIVVGLQGAKLAQDDLLLPMQLCGTSNASSLFPNPQPISAALTESHDFAFDFGMLPTYTTPEKLQLCWCASRSNCSAPADFRAVAMKLDVVCPPGTYELLSIRQCQECPAGHFCPGGQTAELRPCPDFRTSARRSSAEEHCQCRRGTYWDAESSFCRPCLIGSYKNRTGTEFCQSCPVGTTTMGTGAISLQECYCANNYFDVNLDPDLFNCTQKASASALNATYGLLDVRRQVEAHFFFGSLEGAGATTLEEFRAALVSHLGLAGLARASLDLKVVNDRLNYEITSSEAELAAELHAKFDPAPFSAWISSDQQETDWALATVALQGPVLEQLLVCPGILAFPPGPIGGLAECQCPPGMEASAGSCHACPAGKYKSTVGNASCTACSFGSTTGLSGMMSSANCACRAGYVSSVPGDPASCEPCGLGFFCHGGDHREACPPSTSTLVVTVSTVADCVCAAGHFGFETCEECPAGRFKDFVGRGECSPCPVGTWSNATGAVSDAPCTPCARGSTTKLAGSWTEGLCIRPRGEQQFTCISGTVCDLHVDGFSLQDGHRLLISQSECTGRKVAASGVANAGMSEVASDGGSRYVFRDFVPFGGNYHLCWCANMHDLTCVEAEDFQISSGELRVIGPFGNQQFTCVRGQDCTGFQVQGIGLSQGDGVAVRNGCGTESTLQLSPANQNGSGLLQGVSQLSLNFGSSQDGFDHSISLDESEGYDLCWCGARPCMLQDFVVSFGQLVVEGPSKSQEVSCAIGQLCEMPDIRGQLRPGDRIMVLAACGTGSAISGFPSGGIAEMAEEIPESRDGVAFHFRAESPTADEECETATAFRASVGLMTASGPFQQSFSCIVGSSCELELSGIDLQEGDALLVAEGTCDRAAGKISSFMSLNQPFYLQKKEETLQLLIGYLPEWTVPATYGLCWCPQQRVCELASSFRAPAGRLQIDCPEGTFFTSLRCVPCGRGFYCPGGGPGSATRFPCPEHETTRQRSASAPSDCECVAGYFMDSGGCATCDRGYYKADVGNALACTSCPQNLTTLFSGSVSSASCISPATDEEGGSSVVDLDEAGISNASEVATMTFNISLGKDWIDPDIRRELIAGLRGAITDSTRMDPSAVQIMLPWADAAGRRLSDSPSVVIMLKFSSKAEASRFAQEADLSVLLSDMNDAVRLNDDLPDFIIEATSAPEVSSVTISCPEFSAKPPGVPILSASDCLCLPGYGFDVQIGTCGVCSQGEYKSALADTECDKCETPKSTVQRGAISVQACVCAAGLYDHEGDCRSCEIGFYCHGSGIALPCPANSTTISEGSRSMSECLCEAGYEADRDAERCEPCPSGRYKPSKGNEVCFLTCPANADSSPGSTDVDDCYCLPGHVAETDSKGQLYRCASCALYSGLECPGGFDAGTRNHTQARAIAGWFQTGRTLAVQCHVVLPNGDGACTGGSSQCRHDPSLVGCSKLFGNQCAEGSSGMMCGECPEGWGRGSLLDYCHPCSPGEGAGGAGFLAGSILADLSRITAWNFALTALAAKGAGSSLKLHTCMIRMVQAWIGACQILLTFNLDRLQPFSWSQEEGECGKILRFAWPQAVTDAMRGAFSAIAVVPVATVDFAAECQSETWSSNKGTKRSAPVLYYLCLPVLTLLGTLSLSALVVYVVLPLAKMFGLHFNDLDRKEAKRKAALKAVRGHLTLATTASNAQDATESPPTMGEGTVPKASDTLEELAQGTLDEVNWDEVSDAALAGGIPDDELLAIADRSASDGFISETALRRLVLGALAWEMRGQACNGHRFGRQAHVRLYNGYNHVLDPSSAFVSEFAAEESLKQKLNAKADFVVEVARAAESVGELVDLQGERRRLLLQRACRHLRLRESELVAEVQGSAARMDLALFTSWPRPMALLKQSVPVIWLTLLALWPDLMSNFLQMVRCISVREDGQESAVTVQRLHAHPDVVCWQEEHWTLFAIGVSGLVLWCFGIPLALFLRIWALTDRQEPENRRLFGYFIEGLEPRFWYWELVVKRLDIGLMLLIASTSVTTDDKAKLLLFALNSGIQLAVTAWLKPYSNSQAEILDFLECLLLGARFVLFTTVAVLLIFFPPTESIWIWSVSLLVMLVSVIVYAVLHIVGQTLRNAAGQLSSKPKMGKERKIVLCHSLASRSGFIKSDSPGFLAKLKQSGVAVLLPFFQPESHLAFDWSITSQSPNIITRKSQIQAPPWIHDLHAGIMGLHNKVDLSRLKELDKIQGLEKRITDLEASRRSLTPPRSLRGGDQSPRSPRSSVGSREDSSSDLDIIVGGWVDAKRADAQQEVTNMFSAIQMTSAVKELWAPYSRTNFIKVQLAFPDEQAHISVRRLFQWRVIEKLKVMKFTSGVQGSTGNKIWATKSKSPEERARVRALVVTKEFLKALPGKDGAPPIPENDIEIVWNGRLFVHQHQFLGCMDRDGEPSSEDLILSDSRGNHMPWFVKASVFEAATGYPGSGKSLEEVATAWPVLGLEGSDFLGLQEVGGLGDITKKWDTRTADLDENWTFYCMNPPLAFRGVAVGMPTSRISTVEKVIPLDVGICVILKLHGYRQFLISAYFDVLTFAIDTNYELGAIESRSAAASPDEREVFATLLLRNFGLVHTRPAVYTWCNTRGSESKIDYILLSSPHSQFSEQQVHADSNFLLGSDHRAVSACFERLAPPSSYRPKRRGNKCGKWLTDPAKVFSKSQALCQTLDLSGRDLSSADLECLASKTSYRPPSLRYKDPPEILEKIRQRRLLSGREARDLGKEIVRLRAVAKNLWLTKILDRSANGDFKAISYFRRRQAVLSSHQNYLVSAGGKDQEFGLPLIAVKLDITSAFDTLSHIAGSSYSAELFARTLDYYLGALVDKWRRASRMAAQALQHASWEGIHALAFASYWGH</sequence>
<keyword evidence="4" id="KW-1015">Disulfide bond</keyword>
<dbReference type="InterPro" id="IPR000408">
    <property type="entry name" value="Reg_chr_condens"/>
</dbReference>
<dbReference type="PANTHER" id="PTHR46967:SF2">
    <property type="entry name" value="SUSHI, VON WILLEBRAND FACTOR TYPE A, EGF AND PENTRAXIN DOMAIN-CONTAINING PROTEIN 1-LIKE"/>
    <property type="match status" value="1"/>
</dbReference>
<dbReference type="CDD" id="cd06263">
    <property type="entry name" value="MAM"/>
    <property type="match status" value="1"/>
</dbReference>
<evidence type="ECO:0000259" key="9">
    <source>
        <dbReference type="PROSITE" id="PS50287"/>
    </source>
</evidence>
<feature type="transmembrane region" description="Helical" evidence="7">
    <location>
        <begin position="3434"/>
        <end position="3457"/>
    </location>
</feature>
<dbReference type="SMART" id="SM00202">
    <property type="entry name" value="SR"/>
    <property type="match status" value="1"/>
</dbReference>
<gene>
    <name evidence="10" type="ORF">SNEC2469_LOCUS13334</name>
</gene>
<dbReference type="InterPro" id="IPR013320">
    <property type="entry name" value="ConA-like_dom_sf"/>
</dbReference>
<protein>
    <submittedName>
        <fullName evidence="10">Uncharacterized protein</fullName>
    </submittedName>
</protein>
<feature type="transmembrane region" description="Helical" evidence="7">
    <location>
        <begin position="3261"/>
        <end position="3278"/>
    </location>
</feature>
<feature type="domain" description="MAM" evidence="8">
    <location>
        <begin position="83"/>
        <end position="236"/>
    </location>
</feature>
<dbReference type="Gene3D" id="2.60.120.200">
    <property type="match status" value="2"/>
</dbReference>
<dbReference type="InterPro" id="IPR009030">
    <property type="entry name" value="Growth_fac_rcpt_cys_sf"/>
</dbReference>
<feature type="transmembrane region" description="Helical" evidence="7">
    <location>
        <begin position="3322"/>
        <end position="3345"/>
    </location>
</feature>
<dbReference type="Gene3D" id="2.120.10.80">
    <property type="entry name" value="Kelch-type beta propeller"/>
    <property type="match status" value="2"/>
</dbReference>
<dbReference type="InterPro" id="IPR036691">
    <property type="entry name" value="Endo/exonu/phosph_ase_sf"/>
</dbReference>
<feature type="region of interest" description="Disordered" evidence="6">
    <location>
        <begin position="3616"/>
        <end position="3646"/>
    </location>
</feature>
<dbReference type="InterPro" id="IPR009091">
    <property type="entry name" value="RCC1/BLIP-II"/>
</dbReference>
<evidence type="ECO:0000256" key="5">
    <source>
        <dbReference type="PROSITE-ProRule" id="PRU00235"/>
    </source>
</evidence>
<comment type="caution">
    <text evidence="10">The sequence shown here is derived from an EMBL/GenBank/DDBJ whole genome shotgun (WGS) entry which is preliminary data.</text>
</comment>
<dbReference type="InterPro" id="IPR011043">
    <property type="entry name" value="Gal_Oxase/kelch_b-propeller"/>
</dbReference>
<evidence type="ECO:0000256" key="1">
    <source>
        <dbReference type="ARBA" id="ARBA00022441"/>
    </source>
</evidence>
<keyword evidence="11" id="KW-1185">Reference proteome</keyword>
<feature type="transmembrane region" description="Helical" evidence="7">
    <location>
        <begin position="3463"/>
        <end position="3483"/>
    </location>
</feature>
<dbReference type="Pfam" id="PF24981">
    <property type="entry name" value="Beta-prop_ATRN-LZTR1"/>
    <property type="match status" value="1"/>
</dbReference>
<keyword evidence="7" id="KW-1133">Transmembrane helix</keyword>
<dbReference type="SMART" id="SM00137">
    <property type="entry name" value="MAM"/>
    <property type="match status" value="1"/>
</dbReference>
<feature type="compositionally biased region" description="Polar residues" evidence="6">
    <location>
        <begin position="3060"/>
        <end position="3070"/>
    </location>
</feature>
<reference evidence="10" key="1">
    <citation type="submission" date="2021-02" db="EMBL/GenBank/DDBJ databases">
        <authorList>
            <person name="Dougan E. K."/>
            <person name="Rhodes N."/>
            <person name="Thang M."/>
            <person name="Chan C."/>
        </authorList>
    </citation>
    <scope>NUCLEOTIDE SEQUENCE</scope>
</reference>
<feature type="non-terminal residue" evidence="10">
    <location>
        <position position="1"/>
    </location>
</feature>
<dbReference type="InterPro" id="IPR011641">
    <property type="entry name" value="Tyr-kin_ephrin_A/B_rcpt-like"/>
</dbReference>
<dbReference type="OrthoDB" id="382013at2759"/>
<dbReference type="Pfam" id="PF07699">
    <property type="entry name" value="Ephrin_rec_like"/>
    <property type="match status" value="5"/>
</dbReference>
<dbReference type="InterPro" id="IPR000998">
    <property type="entry name" value="MAM_dom"/>
</dbReference>
<dbReference type="FunFam" id="3.10.250.10:FF:000001">
    <property type="entry name" value="Lysyl oxidase 4 isoform X1"/>
    <property type="match status" value="1"/>
</dbReference>
<dbReference type="SUPFAM" id="SSF56219">
    <property type="entry name" value="DNase I-like"/>
    <property type="match status" value="1"/>
</dbReference>
<evidence type="ECO:0000256" key="4">
    <source>
        <dbReference type="ARBA" id="ARBA00023157"/>
    </source>
</evidence>
<dbReference type="InterPro" id="IPR015915">
    <property type="entry name" value="Kelch-typ_b-propeller"/>
</dbReference>
<accession>A0A812S917</accession>
<feature type="compositionally biased region" description="Low complexity" evidence="6">
    <location>
        <begin position="3617"/>
        <end position="3640"/>
    </location>
</feature>
<organism evidence="10 11">
    <name type="scientific">Symbiodinium necroappetens</name>
    <dbReference type="NCBI Taxonomy" id="1628268"/>
    <lineage>
        <taxon>Eukaryota</taxon>
        <taxon>Sar</taxon>
        <taxon>Alveolata</taxon>
        <taxon>Dinophyceae</taxon>
        <taxon>Suessiales</taxon>
        <taxon>Symbiodiniaceae</taxon>
        <taxon>Symbiodinium</taxon>
    </lineage>
</organism>
<dbReference type="SUPFAM" id="SSF50985">
    <property type="entry name" value="RCC1/BLIP-II"/>
    <property type="match status" value="1"/>
</dbReference>